<evidence type="ECO:0000313" key="2">
    <source>
        <dbReference type="EMBL" id="GME77306.1"/>
    </source>
</evidence>
<reference evidence="2" key="1">
    <citation type="submission" date="2023-04" db="EMBL/GenBank/DDBJ databases">
        <title>Ambrosiozyma monospora NBRC 1965.</title>
        <authorList>
            <person name="Ichikawa N."/>
            <person name="Sato H."/>
            <person name="Tonouchi N."/>
        </authorList>
    </citation>
    <scope>NUCLEOTIDE SEQUENCE</scope>
    <source>
        <strain evidence="2">NBRC 1965</strain>
    </source>
</reference>
<proteinExistence type="predicted"/>
<gene>
    <name evidence="2" type="ORF">Amon01_000963100</name>
</gene>
<dbReference type="AlphaFoldDB" id="A0A9W6T486"/>
<dbReference type="Proteomes" id="UP001165063">
    <property type="component" value="Unassembled WGS sequence"/>
</dbReference>
<feature type="region of interest" description="Disordered" evidence="1">
    <location>
        <begin position="81"/>
        <end position="101"/>
    </location>
</feature>
<name>A0A9W6T486_AMBMO</name>
<sequence length="101" mass="11020">MNVTLADLIKNNNPLVEILKKPVMGSIDLPGYFRNTNTLSITMVVGSSQLYGCKSLSYMFSSVIPLMCSLYTTATAQQHHLQLPQQHHGHGAGGQQPQPPL</sequence>
<comment type="caution">
    <text evidence="2">The sequence shown here is derived from an EMBL/GenBank/DDBJ whole genome shotgun (WGS) entry which is preliminary data.</text>
</comment>
<evidence type="ECO:0000256" key="1">
    <source>
        <dbReference type="SAM" id="MobiDB-lite"/>
    </source>
</evidence>
<dbReference type="EMBL" id="BSXU01012489">
    <property type="protein sequence ID" value="GME77306.1"/>
    <property type="molecule type" value="Genomic_DNA"/>
</dbReference>
<accession>A0A9W6T486</accession>
<organism evidence="2 3">
    <name type="scientific">Ambrosiozyma monospora</name>
    <name type="common">Yeast</name>
    <name type="synonym">Endomycopsis monosporus</name>
    <dbReference type="NCBI Taxonomy" id="43982"/>
    <lineage>
        <taxon>Eukaryota</taxon>
        <taxon>Fungi</taxon>
        <taxon>Dikarya</taxon>
        <taxon>Ascomycota</taxon>
        <taxon>Saccharomycotina</taxon>
        <taxon>Pichiomycetes</taxon>
        <taxon>Pichiales</taxon>
        <taxon>Pichiaceae</taxon>
        <taxon>Ambrosiozyma</taxon>
    </lineage>
</organism>
<evidence type="ECO:0000313" key="3">
    <source>
        <dbReference type="Proteomes" id="UP001165063"/>
    </source>
</evidence>
<protein>
    <submittedName>
        <fullName evidence="2">Unnamed protein product</fullName>
    </submittedName>
</protein>
<keyword evidence="3" id="KW-1185">Reference proteome</keyword>